<protein>
    <submittedName>
        <fullName evidence="1">Uncharacterized protein</fullName>
    </submittedName>
</protein>
<comment type="caution">
    <text evidence="1">The sequence shown here is derived from an EMBL/GenBank/DDBJ whole genome shotgun (WGS) entry which is preliminary data.</text>
</comment>
<evidence type="ECO:0000313" key="2">
    <source>
        <dbReference type="Proteomes" id="UP001157418"/>
    </source>
</evidence>
<accession>A0AAU9PT23</accession>
<proteinExistence type="predicted"/>
<evidence type="ECO:0000313" key="1">
    <source>
        <dbReference type="EMBL" id="CAH1453213.1"/>
    </source>
</evidence>
<keyword evidence="2" id="KW-1185">Reference proteome</keyword>
<name>A0AAU9PT23_9ASTR</name>
<gene>
    <name evidence="1" type="ORF">LVIROSA_LOCUS38476</name>
</gene>
<dbReference type="AlphaFoldDB" id="A0AAU9PT23"/>
<sequence>MQGFKIDFPTVEKEEEKRQDRMMMMMTTDAKVFVDDEEHETVYSLSSPSLSLSLRRNTLIPAGVCLIADLSVIVLFCHSDFVLGSSNAIVDSPPNY</sequence>
<dbReference type="Proteomes" id="UP001157418">
    <property type="component" value="Unassembled WGS sequence"/>
</dbReference>
<dbReference type="EMBL" id="CAKMRJ010005745">
    <property type="protein sequence ID" value="CAH1453213.1"/>
    <property type="molecule type" value="Genomic_DNA"/>
</dbReference>
<organism evidence="1 2">
    <name type="scientific">Lactuca virosa</name>
    <dbReference type="NCBI Taxonomy" id="75947"/>
    <lineage>
        <taxon>Eukaryota</taxon>
        <taxon>Viridiplantae</taxon>
        <taxon>Streptophyta</taxon>
        <taxon>Embryophyta</taxon>
        <taxon>Tracheophyta</taxon>
        <taxon>Spermatophyta</taxon>
        <taxon>Magnoliopsida</taxon>
        <taxon>eudicotyledons</taxon>
        <taxon>Gunneridae</taxon>
        <taxon>Pentapetalae</taxon>
        <taxon>asterids</taxon>
        <taxon>campanulids</taxon>
        <taxon>Asterales</taxon>
        <taxon>Asteraceae</taxon>
        <taxon>Cichorioideae</taxon>
        <taxon>Cichorieae</taxon>
        <taxon>Lactucinae</taxon>
        <taxon>Lactuca</taxon>
    </lineage>
</organism>
<reference evidence="1 2" key="1">
    <citation type="submission" date="2022-01" db="EMBL/GenBank/DDBJ databases">
        <authorList>
            <person name="Xiong W."/>
            <person name="Schranz E."/>
        </authorList>
    </citation>
    <scope>NUCLEOTIDE SEQUENCE [LARGE SCALE GENOMIC DNA]</scope>
</reference>